<feature type="transmembrane region" description="Helical" evidence="8">
    <location>
        <begin position="136"/>
        <end position="161"/>
    </location>
</feature>
<dbReference type="RefSeq" id="WP_117416720.1">
    <property type="nucleotide sequence ID" value="NZ_BRPJ01000033.1"/>
</dbReference>
<feature type="transmembrane region" description="Helical" evidence="8">
    <location>
        <begin position="267"/>
        <end position="289"/>
    </location>
</feature>
<dbReference type="Pfam" id="PF07690">
    <property type="entry name" value="MFS_1"/>
    <property type="match status" value="1"/>
</dbReference>
<feature type="transmembrane region" description="Helical" evidence="8">
    <location>
        <begin position="301"/>
        <end position="318"/>
    </location>
</feature>
<dbReference type="PROSITE" id="PS50850">
    <property type="entry name" value="MFS"/>
    <property type="match status" value="1"/>
</dbReference>
<dbReference type="EMBL" id="QOHO01000026">
    <property type="protein sequence ID" value="RFZ79209.1"/>
    <property type="molecule type" value="Genomic_DNA"/>
</dbReference>
<dbReference type="InterPro" id="IPR011701">
    <property type="entry name" value="MFS"/>
</dbReference>
<organism evidence="11 12">
    <name type="scientific">Lacrimispora amygdalina</name>
    <dbReference type="NCBI Taxonomy" id="253257"/>
    <lineage>
        <taxon>Bacteria</taxon>
        <taxon>Bacillati</taxon>
        <taxon>Bacillota</taxon>
        <taxon>Clostridia</taxon>
        <taxon>Lachnospirales</taxon>
        <taxon>Lachnospiraceae</taxon>
        <taxon>Lacrimispora</taxon>
    </lineage>
</organism>
<evidence type="ECO:0000313" key="11">
    <source>
        <dbReference type="EMBL" id="RFZ79209.1"/>
    </source>
</evidence>
<evidence type="ECO:0000259" key="9">
    <source>
        <dbReference type="PROSITE" id="PS50850"/>
    </source>
</evidence>
<sequence>MEKVRKHNKWSVLIIVVLSTFMSTLDSSIVNVALPRMADTLGVTTASIQFVATSYLIVISGTVLIFGKLGDMFGKTRMFTLGIMVFTIGSLLCGLSHSYWFLIVARAVQAIGAAGTMANNQGIITEVFPVQERGKALGLLGTAVALGSLVGPGLGGMIVGVLSWETIFTINVPIGIIAVAGAFCLLPKTKAKANGKMDLYGAVLFIVTIVSLFGALSEGLNLGFGHPLILTGFLVAAVCFAVFLLVEKKRKDPMIQLDIFKNGLFSLSIFCGFISFVAMFCNNIILPFYLQDVMNYPPQKAGFIMMAYPLILMVAAPVSGHLSDKTGSEVLTFIGLVFTSIGLFSMSFLNENSAVITMVSFIGIMSVGMGLFQSPNNSLIMSTVSRDKLGVAGSINALVRNVGMVCGIALATTLLYGMMSSRLGIRVTDYIPGRSDAFLYGMNIVYITASVICIIGAVLTFFRLKKKNLAAMAGK</sequence>
<evidence type="ECO:0000313" key="12">
    <source>
        <dbReference type="Proteomes" id="UP000260680"/>
    </source>
</evidence>
<feature type="transmembrane region" description="Helical" evidence="8">
    <location>
        <begin position="438"/>
        <end position="462"/>
    </location>
</feature>
<dbReference type="InterPro" id="IPR020846">
    <property type="entry name" value="MFS_dom"/>
</dbReference>
<feature type="domain" description="Major facilitator superfamily (MFS) profile" evidence="9">
    <location>
        <begin position="12"/>
        <end position="468"/>
    </location>
</feature>
<feature type="transmembrane region" description="Helical" evidence="8">
    <location>
        <begin position="46"/>
        <end position="66"/>
    </location>
</feature>
<dbReference type="AlphaFoldDB" id="A0A3E2NDV5"/>
<dbReference type="OrthoDB" id="102502at2"/>
<dbReference type="PRINTS" id="PR01036">
    <property type="entry name" value="TCRTETB"/>
</dbReference>
<feature type="transmembrane region" description="Helical" evidence="8">
    <location>
        <begin position="228"/>
        <end position="246"/>
    </location>
</feature>
<dbReference type="Proteomes" id="UP001419084">
    <property type="component" value="Unassembled WGS sequence"/>
</dbReference>
<comment type="similarity">
    <text evidence="2">Belongs to the major facilitator superfamily. EmrB family.</text>
</comment>
<dbReference type="FunFam" id="1.20.1720.10:FF:000021">
    <property type="entry name" value="Drug resistance transporter, EmrB/QacA subfamily"/>
    <property type="match status" value="1"/>
</dbReference>
<evidence type="ECO:0000256" key="5">
    <source>
        <dbReference type="ARBA" id="ARBA00022692"/>
    </source>
</evidence>
<protein>
    <submittedName>
        <fullName evidence="11">MFS transporter</fullName>
    </submittedName>
</protein>
<evidence type="ECO:0000256" key="1">
    <source>
        <dbReference type="ARBA" id="ARBA00004651"/>
    </source>
</evidence>
<keyword evidence="5 8" id="KW-0812">Transmembrane</keyword>
<keyword evidence="7 8" id="KW-0472">Membrane</keyword>
<evidence type="ECO:0000313" key="13">
    <source>
        <dbReference type="Proteomes" id="UP001419084"/>
    </source>
</evidence>
<reference evidence="11 12" key="1">
    <citation type="submission" date="2018-07" db="EMBL/GenBank/DDBJ databases">
        <title>New species, Clostridium PI-S10-A1B.</title>
        <authorList>
            <person name="Krishna G."/>
            <person name="Summeta K."/>
            <person name="Shikha S."/>
            <person name="Prabhu P.B."/>
            <person name="Suresh K."/>
        </authorList>
    </citation>
    <scope>NUCLEOTIDE SEQUENCE [LARGE SCALE GENOMIC DNA]</scope>
    <source>
        <strain evidence="11 12">PI-S10-A1B</strain>
    </source>
</reference>
<proteinExistence type="inferred from homology"/>
<gene>
    <name evidence="11" type="ORF">DS742_09290</name>
    <name evidence="10" type="ORF">LAD12857_19300</name>
</gene>
<keyword evidence="3" id="KW-0813">Transport</keyword>
<comment type="caution">
    <text evidence="11">The sequence shown here is derived from an EMBL/GenBank/DDBJ whole genome shotgun (WGS) entry which is preliminary data.</text>
</comment>
<dbReference type="EMBL" id="BRPJ01000033">
    <property type="protein sequence ID" value="GLB30007.1"/>
    <property type="molecule type" value="Genomic_DNA"/>
</dbReference>
<feature type="transmembrane region" description="Helical" evidence="8">
    <location>
        <begin position="354"/>
        <end position="372"/>
    </location>
</feature>
<accession>A0A3E2NDV5</accession>
<evidence type="ECO:0000256" key="8">
    <source>
        <dbReference type="SAM" id="Phobius"/>
    </source>
</evidence>
<dbReference type="PANTHER" id="PTHR42718:SF9">
    <property type="entry name" value="MAJOR FACILITATOR SUPERFAMILY MULTIDRUG TRANSPORTER MFSC"/>
    <property type="match status" value="1"/>
</dbReference>
<comment type="subcellular location">
    <subcellularLocation>
        <location evidence="1">Cell membrane</location>
        <topology evidence="1">Multi-pass membrane protein</topology>
    </subcellularLocation>
</comment>
<dbReference type="NCBIfam" id="TIGR00711">
    <property type="entry name" value="efflux_EmrB"/>
    <property type="match status" value="1"/>
</dbReference>
<evidence type="ECO:0000256" key="2">
    <source>
        <dbReference type="ARBA" id="ARBA00008537"/>
    </source>
</evidence>
<dbReference type="PANTHER" id="PTHR42718">
    <property type="entry name" value="MAJOR FACILITATOR SUPERFAMILY MULTIDRUG TRANSPORTER MFSC"/>
    <property type="match status" value="1"/>
</dbReference>
<evidence type="ECO:0000313" key="10">
    <source>
        <dbReference type="EMBL" id="GLB30007.1"/>
    </source>
</evidence>
<keyword evidence="4" id="KW-1003">Cell membrane</keyword>
<feature type="transmembrane region" description="Helical" evidence="8">
    <location>
        <begin position="199"/>
        <end position="216"/>
    </location>
</feature>
<feature type="transmembrane region" description="Helical" evidence="8">
    <location>
        <begin position="398"/>
        <end position="418"/>
    </location>
</feature>
<name>A0A3E2NDV5_9FIRM</name>
<dbReference type="Gene3D" id="1.20.1250.20">
    <property type="entry name" value="MFS general substrate transporter like domains"/>
    <property type="match status" value="1"/>
</dbReference>
<feature type="transmembrane region" description="Helical" evidence="8">
    <location>
        <begin position="167"/>
        <end position="187"/>
    </location>
</feature>
<evidence type="ECO:0000256" key="3">
    <source>
        <dbReference type="ARBA" id="ARBA00022448"/>
    </source>
</evidence>
<keyword evidence="6 8" id="KW-1133">Transmembrane helix</keyword>
<keyword evidence="13" id="KW-1185">Reference proteome</keyword>
<dbReference type="CDD" id="cd17321">
    <property type="entry name" value="MFS_MMR_MDR_like"/>
    <property type="match status" value="1"/>
</dbReference>
<evidence type="ECO:0000256" key="4">
    <source>
        <dbReference type="ARBA" id="ARBA00022475"/>
    </source>
</evidence>
<evidence type="ECO:0000256" key="7">
    <source>
        <dbReference type="ARBA" id="ARBA00023136"/>
    </source>
</evidence>
<dbReference type="Proteomes" id="UP000260680">
    <property type="component" value="Unassembled WGS sequence"/>
</dbReference>
<dbReference type="Gene3D" id="1.20.1720.10">
    <property type="entry name" value="Multidrug resistance protein D"/>
    <property type="match status" value="1"/>
</dbReference>
<feature type="transmembrane region" description="Helical" evidence="8">
    <location>
        <begin position="12"/>
        <end position="34"/>
    </location>
</feature>
<dbReference type="InterPro" id="IPR036259">
    <property type="entry name" value="MFS_trans_sf"/>
</dbReference>
<evidence type="ECO:0000256" key="6">
    <source>
        <dbReference type="ARBA" id="ARBA00022989"/>
    </source>
</evidence>
<feature type="transmembrane region" description="Helical" evidence="8">
    <location>
        <begin position="103"/>
        <end position="124"/>
    </location>
</feature>
<dbReference type="InterPro" id="IPR004638">
    <property type="entry name" value="EmrB-like"/>
</dbReference>
<dbReference type="SUPFAM" id="SSF103473">
    <property type="entry name" value="MFS general substrate transporter"/>
    <property type="match status" value="1"/>
</dbReference>
<feature type="transmembrane region" description="Helical" evidence="8">
    <location>
        <begin position="78"/>
        <end position="97"/>
    </location>
</feature>
<dbReference type="GO" id="GO:0005886">
    <property type="term" value="C:plasma membrane"/>
    <property type="evidence" value="ECO:0007669"/>
    <property type="project" value="UniProtKB-SubCell"/>
</dbReference>
<feature type="transmembrane region" description="Helical" evidence="8">
    <location>
        <begin position="330"/>
        <end position="348"/>
    </location>
</feature>
<dbReference type="GO" id="GO:0022857">
    <property type="term" value="F:transmembrane transporter activity"/>
    <property type="evidence" value="ECO:0007669"/>
    <property type="project" value="InterPro"/>
</dbReference>
<reference evidence="10 13" key="2">
    <citation type="journal article" date="2024" name="Int. J. Syst. Evol. Microbiol.">
        <title>Lacrimispora brassicae sp. nov. isolated from fermented cabbage, and proposal of Clostridium indicum Gundawar et al. 2019 and Clostridium methoxybenzovorans Mechichi et al. 1999 as heterotypic synonyms of Lacrimispora amygdalina (Parshina et al. 2003) Haas and Blanchard 2020 and Lacrimispora indolis (McClung and McCoy 1957) Haas and Blanchard 2020, respectively.</title>
        <authorList>
            <person name="Kobayashi H."/>
            <person name="Tanizawa Y."/>
            <person name="Sakamoto M."/>
            <person name="Ohkuma M."/>
            <person name="Tohno M."/>
        </authorList>
    </citation>
    <scope>NUCLEOTIDE SEQUENCE [LARGE SCALE GENOMIC DNA]</scope>
    <source>
        <strain evidence="10 13">DSM 12857</strain>
    </source>
</reference>